<dbReference type="GO" id="GO:0003676">
    <property type="term" value="F:nucleic acid binding"/>
    <property type="evidence" value="ECO:0007669"/>
    <property type="project" value="InterPro"/>
</dbReference>
<dbReference type="Pfam" id="PF01359">
    <property type="entry name" value="Transposase_1"/>
    <property type="match status" value="1"/>
</dbReference>
<dbReference type="OrthoDB" id="10017160at2759"/>
<dbReference type="Gene3D" id="3.30.420.10">
    <property type="entry name" value="Ribonuclease H-like superfamily/Ribonuclease H"/>
    <property type="match status" value="1"/>
</dbReference>
<sequence length="106" mass="12143">MDETWLNHVIPKSNRQSSEWPAHDEPAPMRGKTQQSAGKVMASVFWDTHGKIFIDYLEKGRTINSDYYIAILDRLDKGQNRRITAAFGEKESAASVTKTMHRFTTQ</sequence>
<keyword evidence="3" id="KW-1185">Reference proteome</keyword>
<dbReference type="AlphaFoldDB" id="A0A834IAA2"/>
<dbReference type="EMBL" id="JAACXV010002677">
    <property type="protein sequence ID" value="KAF7277355.1"/>
    <property type="molecule type" value="Genomic_DNA"/>
</dbReference>
<reference evidence="2" key="1">
    <citation type="submission" date="2020-08" db="EMBL/GenBank/DDBJ databases">
        <title>Genome sequencing and assembly of the red palm weevil Rhynchophorus ferrugineus.</title>
        <authorList>
            <person name="Dias G.B."/>
            <person name="Bergman C.M."/>
            <person name="Manee M."/>
        </authorList>
    </citation>
    <scope>NUCLEOTIDE SEQUENCE</scope>
    <source>
        <strain evidence="2">AA-2017</strain>
        <tissue evidence="2">Whole larva</tissue>
    </source>
</reference>
<dbReference type="InterPro" id="IPR052709">
    <property type="entry name" value="Transposase-MT_Hybrid"/>
</dbReference>
<dbReference type="PANTHER" id="PTHR46060:SF1">
    <property type="entry name" value="MARINER MOS1 TRANSPOSASE-LIKE PROTEIN"/>
    <property type="match status" value="1"/>
</dbReference>
<dbReference type="PANTHER" id="PTHR46060">
    <property type="entry name" value="MARINER MOS1 TRANSPOSASE-LIKE PROTEIN"/>
    <property type="match status" value="1"/>
</dbReference>
<evidence type="ECO:0000313" key="2">
    <source>
        <dbReference type="EMBL" id="KAF7277355.1"/>
    </source>
</evidence>
<dbReference type="InterPro" id="IPR001888">
    <property type="entry name" value="Transposase_1"/>
</dbReference>
<name>A0A834IAA2_RHYFE</name>
<gene>
    <name evidence="2" type="ORF">GWI33_008520</name>
</gene>
<dbReference type="InterPro" id="IPR036397">
    <property type="entry name" value="RNaseH_sf"/>
</dbReference>
<accession>A0A834IAA2</accession>
<evidence type="ECO:0008006" key="4">
    <source>
        <dbReference type="Google" id="ProtNLM"/>
    </source>
</evidence>
<organism evidence="2 3">
    <name type="scientific">Rhynchophorus ferrugineus</name>
    <name type="common">Red palm weevil</name>
    <name type="synonym">Curculio ferrugineus</name>
    <dbReference type="NCBI Taxonomy" id="354439"/>
    <lineage>
        <taxon>Eukaryota</taxon>
        <taxon>Metazoa</taxon>
        <taxon>Ecdysozoa</taxon>
        <taxon>Arthropoda</taxon>
        <taxon>Hexapoda</taxon>
        <taxon>Insecta</taxon>
        <taxon>Pterygota</taxon>
        <taxon>Neoptera</taxon>
        <taxon>Endopterygota</taxon>
        <taxon>Coleoptera</taxon>
        <taxon>Polyphaga</taxon>
        <taxon>Cucujiformia</taxon>
        <taxon>Curculionidae</taxon>
        <taxon>Dryophthorinae</taxon>
        <taxon>Rhynchophorus</taxon>
    </lineage>
</organism>
<proteinExistence type="predicted"/>
<comment type="caution">
    <text evidence="2">The sequence shown here is derived from an EMBL/GenBank/DDBJ whole genome shotgun (WGS) entry which is preliminary data.</text>
</comment>
<dbReference type="Proteomes" id="UP000625711">
    <property type="component" value="Unassembled WGS sequence"/>
</dbReference>
<evidence type="ECO:0000313" key="3">
    <source>
        <dbReference type="Proteomes" id="UP000625711"/>
    </source>
</evidence>
<evidence type="ECO:0000256" key="1">
    <source>
        <dbReference type="SAM" id="MobiDB-lite"/>
    </source>
</evidence>
<feature type="region of interest" description="Disordered" evidence="1">
    <location>
        <begin position="1"/>
        <end position="36"/>
    </location>
</feature>
<protein>
    <recommendedName>
        <fullName evidence="4">Transposase</fullName>
    </recommendedName>
</protein>